<evidence type="ECO:0000256" key="1">
    <source>
        <dbReference type="ARBA" id="ARBA00010641"/>
    </source>
</evidence>
<keyword evidence="2" id="KW-0805">Transcription regulation</keyword>
<dbReference type="GO" id="GO:0016987">
    <property type="term" value="F:sigma factor activity"/>
    <property type="evidence" value="ECO:0007669"/>
    <property type="project" value="UniProtKB-KW"/>
</dbReference>
<dbReference type="InterPro" id="IPR013325">
    <property type="entry name" value="RNA_pol_sigma_r2"/>
</dbReference>
<comment type="similarity">
    <text evidence="1">Belongs to the sigma-70 factor family. ECF subfamily.</text>
</comment>
<dbReference type="PANTHER" id="PTHR43133">
    <property type="entry name" value="RNA POLYMERASE ECF-TYPE SIGMA FACTO"/>
    <property type="match status" value="1"/>
</dbReference>
<dbReference type="InterPro" id="IPR013324">
    <property type="entry name" value="RNA_pol_sigma_r3/r4-like"/>
</dbReference>
<dbReference type="SUPFAM" id="SSF88659">
    <property type="entry name" value="Sigma3 and sigma4 domains of RNA polymerase sigma factors"/>
    <property type="match status" value="1"/>
</dbReference>
<dbReference type="NCBIfam" id="TIGR02937">
    <property type="entry name" value="sigma70-ECF"/>
    <property type="match status" value="1"/>
</dbReference>
<gene>
    <name evidence="8" type="ORF">SDC9_88527</name>
</gene>
<keyword evidence="3" id="KW-0731">Sigma factor</keyword>
<accession>A0A644ZMB9</accession>
<dbReference type="InterPro" id="IPR039425">
    <property type="entry name" value="RNA_pol_sigma-70-like"/>
</dbReference>
<feature type="domain" description="RNA polymerase sigma factor 70 region 4 type 2" evidence="7">
    <location>
        <begin position="122"/>
        <end position="173"/>
    </location>
</feature>
<dbReference type="GO" id="GO:0006352">
    <property type="term" value="P:DNA-templated transcription initiation"/>
    <property type="evidence" value="ECO:0007669"/>
    <property type="project" value="InterPro"/>
</dbReference>
<dbReference type="Pfam" id="PF04542">
    <property type="entry name" value="Sigma70_r2"/>
    <property type="match status" value="1"/>
</dbReference>
<evidence type="ECO:0000256" key="3">
    <source>
        <dbReference type="ARBA" id="ARBA00023082"/>
    </source>
</evidence>
<evidence type="ECO:0000259" key="6">
    <source>
        <dbReference type="Pfam" id="PF04542"/>
    </source>
</evidence>
<keyword evidence="5" id="KW-0804">Transcription</keyword>
<feature type="domain" description="RNA polymerase sigma-70 region 2" evidence="6">
    <location>
        <begin position="45"/>
        <end position="90"/>
    </location>
</feature>
<dbReference type="Gene3D" id="1.10.10.10">
    <property type="entry name" value="Winged helix-like DNA-binding domain superfamily/Winged helix DNA-binding domain"/>
    <property type="match status" value="1"/>
</dbReference>
<dbReference type="InterPro" id="IPR007627">
    <property type="entry name" value="RNA_pol_sigma70_r2"/>
</dbReference>
<sequence>MEISEENFIHQLKLKNEEVLSYILDQYGWIIRSTVKKHLYNLESLQGECINDILMAVWYNINSFDESRSEFKSWLAGVAKYKCIDYKRKHLKTLSHEDVDNLDISVEDNALNEILNNELNKDLDSMLNCLKKEDKDLFLKLYLEEKDMDQVCFEMGMKREVIYNRLSRAKKRIKSVLNIKESRV</sequence>
<organism evidence="8">
    <name type="scientific">bioreactor metagenome</name>
    <dbReference type="NCBI Taxonomy" id="1076179"/>
    <lineage>
        <taxon>unclassified sequences</taxon>
        <taxon>metagenomes</taxon>
        <taxon>ecological metagenomes</taxon>
    </lineage>
</organism>
<name>A0A644ZMB9_9ZZZZ</name>
<evidence type="ECO:0000256" key="2">
    <source>
        <dbReference type="ARBA" id="ARBA00023015"/>
    </source>
</evidence>
<reference evidence="8" key="1">
    <citation type="submission" date="2019-08" db="EMBL/GenBank/DDBJ databases">
        <authorList>
            <person name="Kucharzyk K."/>
            <person name="Murdoch R.W."/>
            <person name="Higgins S."/>
            <person name="Loffler F."/>
        </authorList>
    </citation>
    <scope>NUCLEOTIDE SEQUENCE</scope>
</reference>
<dbReference type="Pfam" id="PF08281">
    <property type="entry name" value="Sigma70_r4_2"/>
    <property type="match status" value="1"/>
</dbReference>
<evidence type="ECO:0000313" key="8">
    <source>
        <dbReference type="EMBL" id="MPM41867.1"/>
    </source>
</evidence>
<dbReference type="InterPro" id="IPR014284">
    <property type="entry name" value="RNA_pol_sigma-70_dom"/>
</dbReference>
<dbReference type="GO" id="GO:0003677">
    <property type="term" value="F:DNA binding"/>
    <property type="evidence" value="ECO:0007669"/>
    <property type="project" value="UniProtKB-KW"/>
</dbReference>
<protein>
    <submittedName>
        <fullName evidence="8">Uncharacterized protein</fullName>
    </submittedName>
</protein>
<evidence type="ECO:0000256" key="4">
    <source>
        <dbReference type="ARBA" id="ARBA00023125"/>
    </source>
</evidence>
<comment type="caution">
    <text evidence="8">The sequence shown here is derived from an EMBL/GenBank/DDBJ whole genome shotgun (WGS) entry which is preliminary data.</text>
</comment>
<dbReference type="AlphaFoldDB" id="A0A644ZMB9"/>
<dbReference type="PANTHER" id="PTHR43133:SF8">
    <property type="entry name" value="RNA POLYMERASE SIGMA FACTOR HI_1459-RELATED"/>
    <property type="match status" value="1"/>
</dbReference>
<dbReference type="InterPro" id="IPR036388">
    <property type="entry name" value="WH-like_DNA-bd_sf"/>
</dbReference>
<dbReference type="InterPro" id="IPR013249">
    <property type="entry name" value="RNA_pol_sigma70_r4_t2"/>
</dbReference>
<proteinExistence type="inferred from homology"/>
<evidence type="ECO:0000259" key="7">
    <source>
        <dbReference type="Pfam" id="PF08281"/>
    </source>
</evidence>
<dbReference type="EMBL" id="VSSQ01009519">
    <property type="protein sequence ID" value="MPM41867.1"/>
    <property type="molecule type" value="Genomic_DNA"/>
</dbReference>
<evidence type="ECO:0000256" key="5">
    <source>
        <dbReference type="ARBA" id="ARBA00023163"/>
    </source>
</evidence>
<keyword evidence="4" id="KW-0238">DNA-binding</keyword>
<dbReference type="Gene3D" id="1.10.1740.10">
    <property type="match status" value="1"/>
</dbReference>
<dbReference type="SUPFAM" id="SSF88946">
    <property type="entry name" value="Sigma2 domain of RNA polymerase sigma factors"/>
    <property type="match status" value="1"/>
</dbReference>